<feature type="region of interest" description="Disordered" evidence="1">
    <location>
        <begin position="69"/>
        <end position="95"/>
    </location>
</feature>
<proteinExistence type="predicted"/>
<feature type="non-terminal residue" evidence="2">
    <location>
        <position position="1"/>
    </location>
</feature>
<evidence type="ECO:0000313" key="2">
    <source>
        <dbReference type="EMBL" id="ELQ32770.1"/>
    </source>
</evidence>
<protein>
    <submittedName>
        <fullName evidence="2">Uncharacterized protein</fullName>
    </submittedName>
</protein>
<feature type="region of interest" description="Disordered" evidence="1">
    <location>
        <begin position="131"/>
        <end position="162"/>
    </location>
</feature>
<sequence>PQISASRSCFASKRRRLDADEDDAHFAEVDQTPRPTTRPITQPTFDPNRPVVLLGASHSHLQSLGSRTLLAGSGFSPTRKKRSTSPVKRTEDLLAMSKPIKMQSVPVFILRGHHWSRIRPGGARRPVLRWARSDSRGQSAAAASPRRRARPTVGGRGLENRC</sequence>
<evidence type="ECO:0000256" key="1">
    <source>
        <dbReference type="SAM" id="MobiDB-lite"/>
    </source>
</evidence>
<reference evidence="2" key="1">
    <citation type="journal article" date="2012" name="PLoS Genet.">
        <title>Comparative analysis of the genomes of two field isolates of the rice blast fungus Magnaporthe oryzae.</title>
        <authorList>
            <person name="Xue M."/>
            <person name="Yang J."/>
            <person name="Li Z."/>
            <person name="Hu S."/>
            <person name="Yao N."/>
            <person name="Dean R.A."/>
            <person name="Zhao W."/>
            <person name="Shen M."/>
            <person name="Zhang H."/>
            <person name="Li C."/>
            <person name="Liu L."/>
            <person name="Cao L."/>
            <person name="Xu X."/>
            <person name="Xing Y."/>
            <person name="Hsiang T."/>
            <person name="Zhang Z."/>
            <person name="Xu J.R."/>
            <person name="Peng Y.L."/>
        </authorList>
    </citation>
    <scope>NUCLEOTIDE SEQUENCE</scope>
    <source>
        <strain evidence="2">Y34</strain>
    </source>
</reference>
<dbReference type="AlphaFoldDB" id="A0AA97NMA8"/>
<organism evidence="2">
    <name type="scientific">Pyricularia oryzae (strain Y34)</name>
    <name type="common">Rice blast fungus</name>
    <name type="synonym">Magnaporthe oryzae</name>
    <dbReference type="NCBI Taxonomy" id="1143189"/>
    <lineage>
        <taxon>Eukaryota</taxon>
        <taxon>Fungi</taxon>
        <taxon>Dikarya</taxon>
        <taxon>Ascomycota</taxon>
        <taxon>Pezizomycotina</taxon>
        <taxon>Sordariomycetes</taxon>
        <taxon>Sordariomycetidae</taxon>
        <taxon>Magnaporthales</taxon>
        <taxon>Pyriculariaceae</taxon>
        <taxon>Pyricularia</taxon>
    </lineage>
</organism>
<name>A0AA97NMA8_PYRO3</name>
<feature type="region of interest" description="Disordered" evidence="1">
    <location>
        <begin position="1"/>
        <end position="24"/>
    </location>
</feature>
<dbReference type="Proteomes" id="UP000011086">
    <property type="component" value="Unassembled WGS sequence"/>
</dbReference>
<dbReference type="EMBL" id="JH792978">
    <property type="protein sequence ID" value="ELQ32770.1"/>
    <property type="molecule type" value="Genomic_DNA"/>
</dbReference>
<accession>A0AA97NMA8</accession>
<gene>
    <name evidence="2" type="ORF">OOU_Y34scaffold01043g3</name>
</gene>